<name>A0AC34R2C0_9BILA</name>
<organism evidence="1 2">
    <name type="scientific">Panagrolaimus sp. JU765</name>
    <dbReference type="NCBI Taxonomy" id="591449"/>
    <lineage>
        <taxon>Eukaryota</taxon>
        <taxon>Metazoa</taxon>
        <taxon>Ecdysozoa</taxon>
        <taxon>Nematoda</taxon>
        <taxon>Chromadorea</taxon>
        <taxon>Rhabditida</taxon>
        <taxon>Tylenchina</taxon>
        <taxon>Panagrolaimomorpha</taxon>
        <taxon>Panagrolaimoidea</taxon>
        <taxon>Panagrolaimidae</taxon>
        <taxon>Panagrolaimus</taxon>
    </lineage>
</organism>
<sequence>MVTVPVNNDKNVIVSTLPYVLGSHKVVIMTPLKMMAKKMEYIFSGKYFASKQMAEEGTFLNEFLPIIRSLKSSELISDIARYELVVIPIQDITESGITLCGESHEIPPKYFKKFDFIIVYEAQRYGRGYWDHILELFNDKKIMFLYDEDDSKKSKKLDLTSISEIVKITL</sequence>
<evidence type="ECO:0000313" key="1">
    <source>
        <dbReference type="Proteomes" id="UP000887576"/>
    </source>
</evidence>
<reference evidence="2" key="1">
    <citation type="submission" date="2022-11" db="UniProtKB">
        <authorList>
            <consortium name="WormBaseParasite"/>
        </authorList>
    </citation>
    <scope>IDENTIFICATION</scope>
</reference>
<proteinExistence type="predicted"/>
<dbReference type="WBParaSite" id="JU765_v2.g2876.t1">
    <property type="protein sequence ID" value="JU765_v2.g2876.t1"/>
    <property type="gene ID" value="JU765_v2.g2876"/>
</dbReference>
<evidence type="ECO:0000313" key="2">
    <source>
        <dbReference type="WBParaSite" id="JU765_v2.g2876.t1"/>
    </source>
</evidence>
<protein>
    <submittedName>
        <fullName evidence="2">Uncharacterized protein</fullName>
    </submittedName>
</protein>
<dbReference type="Proteomes" id="UP000887576">
    <property type="component" value="Unplaced"/>
</dbReference>
<accession>A0AC34R2C0</accession>